<dbReference type="EMBL" id="MT144360">
    <property type="protein sequence ID" value="QJA52685.1"/>
    <property type="molecule type" value="Genomic_DNA"/>
</dbReference>
<proteinExistence type="predicted"/>
<name>A0A6H1ZZJ4_9ZZZZ</name>
<dbReference type="EMBL" id="MT144954">
    <property type="protein sequence ID" value="QJI01827.1"/>
    <property type="molecule type" value="Genomic_DNA"/>
</dbReference>
<accession>A0A6H1ZZJ4</accession>
<reference evidence="1" key="1">
    <citation type="submission" date="2020-03" db="EMBL/GenBank/DDBJ databases">
        <title>The deep terrestrial virosphere.</title>
        <authorList>
            <person name="Holmfeldt K."/>
            <person name="Nilsson E."/>
            <person name="Simone D."/>
            <person name="Lopez-Fernandez M."/>
            <person name="Wu X."/>
            <person name="de Brujin I."/>
            <person name="Lundin D."/>
            <person name="Andersson A."/>
            <person name="Bertilsson S."/>
            <person name="Dopson M."/>
        </authorList>
    </citation>
    <scope>NUCLEOTIDE SEQUENCE</scope>
    <source>
        <strain evidence="1">TM448A02913</strain>
        <strain evidence="2">TM448B02804</strain>
    </source>
</reference>
<sequence>MAHKYHAKATEVDGHRFASKAEAQRWGELRLLLRDGQITALRLQPRFILQEAFARDGVKVRAVTYVADFEYFENGKRVVEDVKGMEVEPFPTKWRLFLKRYPDIDARIVKA</sequence>
<evidence type="ECO:0000313" key="1">
    <source>
        <dbReference type="EMBL" id="QJA52685.1"/>
    </source>
</evidence>
<gene>
    <name evidence="1" type="ORF">TM448A02913_0002</name>
    <name evidence="2" type="ORF">TM448B02804_0003</name>
</gene>
<dbReference type="InterPro" id="IPR009414">
    <property type="entry name" value="DUF1064"/>
</dbReference>
<dbReference type="Pfam" id="PF06356">
    <property type="entry name" value="DUF1064"/>
    <property type="match status" value="1"/>
</dbReference>
<evidence type="ECO:0000313" key="2">
    <source>
        <dbReference type="EMBL" id="QJI01827.1"/>
    </source>
</evidence>
<dbReference type="AlphaFoldDB" id="A0A6H1ZZJ4"/>
<evidence type="ECO:0008006" key="3">
    <source>
        <dbReference type="Google" id="ProtNLM"/>
    </source>
</evidence>
<protein>
    <recommendedName>
        <fullName evidence="3">DUF1064 domain-containing protein</fullName>
    </recommendedName>
</protein>
<organism evidence="1">
    <name type="scientific">viral metagenome</name>
    <dbReference type="NCBI Taxonomy" id="1070528"/>
    <lineage>
        <taxon>unclassified sequences</taxon>
        <taxon>metagenomes</taxon>
        <taxon>organismal metagenomes</taxon>
    </lineage>
</organism>